<dbReference type="SUPFAM" id="SSF48452">
    <property type="entry name" value="TPR-like"/>
    <property type="match status" value="1"/>
</dbReference>
<name>A0A0N9W428_9GAMM</name>
<dbReference type="Proteomes" id="UP000064939">
    <property type="component" value="Chromosome"/>
</dbReference>
<dbReference type="OrthoDB" id="6711314at2"/>
<dbReference type="AlphaFoldDB" id="A0A0N9W428"/>
<proteinExistence type="predicted"/>
<dbReference type="RefSeq" id="WP_054581743.1">
    <property type="nucleotide sequence ID" value="NZ_CP012808.1"/>
</dbReference>
<dbReference type="Gene3D" id="1.25.40.10">
    <property type="entry name" value="Tetratricopeptide repeat domain"/>
    <property type="match status" value="1"/>
</dbReference>
<keyword evidence="2" id="KW-1185">Reference proteome</keyword>
<protein>
    <recommendedName>
        <fullName evidence="3">Tetratricopeptide repeat protein</fullName>
    </recommendedName>
</protein>
<accession>A0A0N9W428</accession>
<dbReference type="EMBL" id="CP012808">
    <property type="protein sequence ID" value="ALH95855.1"/>
    <property type="molecule type" value="Genomic_DNA"/>
</dbReference>
<dbReference type="InterPro" id="IPR011990">
    <property type="entry name" value="TPR-like_helical_dom_sf"/>
</dbReference>
<organism evidence="1 2">
    <name type="scientific">Acinetobacter equi</name>
    <dbReference type="NCBI Taxonomy" id="1324350"/>
    <lineage>
        <taxon>Bacteria</taxon>
        <taxon>Pseudomonadati</taxon>
        <taxon>Pseudomonadota</taxon>
        <taxon>Gammaproteobacteria</taxon>
        <taxon>Moraxellales</taxon>
        <taxon>Moraxellaceae</taxon>
        <taxon>Acinetobacter</taxon>
    </lineage>
</organism>
<dbReference type="KEGG" id="aei:AOY20_10120"/>
<reference evidence="1 2" key="1">
    <citation type="journal article" date="2015" name="Int. J. Syst. Evol. Microbiol.">
        <title>Acinetobacter equi sp. nov. isolated from horse faeces.</title>
        <authorList>
            <person name="Poppel M.T."/>
            <person name="Skiebe E."/>
            <person name="Laue M."/>
            <person name="Bergmann H."/>
            <person name="Ebersberger I."/>
            <person name="Garn T."/>
            <person name="Fruth A."/>
            <person name="Baumgardt S."/>
            <person name="Busse H.J."/>
            <person name="Wilharm G."/>
        </authorList>
    </citation>
    <scope>NUCLEOTIDE SEQUENCE [LARGE SCALE GENOMIC DNA]</scope>
    <source>
        <strain evidence="1 2">114</strain>
    </source>
</reference>
<evidence type="ECO:0008006" key="3">
    <source>
        <dbReference type="Google" id="ProtNLM"/>
    </source>
</evidence>
<evidence type="ECO:0000313" key="1">
    <source>
        <dbReference type="EMBL" id="ALH95855.1"/>
    </source>
</evidence>
<sequence>MLRLTITSFTILALIGCQNQSQPTPEKPTKVVTQKAETIPPKEIHTPTGVVIKPYDREEIQRKPLPAPTVIVPQQQQNNKTFNDGSELPAYKNLVQKAETALKQNQISQSESLMLQAQRLAPQSAQTYVMLSKIALAKNDKANAQALAQRGLSYAQSDSVKNQLNQIIQQSK</sequence>
<dbReference type="PROSITE" id="PS51257">
    <property type="entry name" value="PROKAR_LIPOPROTEIN"/>
    <property type="match status" value="1"/>
</dbReference>
<gene>
    <name evidence="1" type="ORF">AOY20_10120</name>
</gene>
<evidence type="ECO:0000313" key="2">
    <source>
        <dbReference type="Proteomes" id="UP000064939"/>
    </source>
</evidence>